<dbReference type="InterPro" id="IPR050313">
    <property type="entry name" value="Carb_Metab_HTH_regulators"/>
</dbReference>
<name>A0A562PDB6_9HYPH</name>
<gene>
    <name evidence="5" type="ORF">IQ26_00707</name>
</gene>
<reference evidence="5 6" key="1">
    <citation type="journal article" date="2015" name="Stand. Genomic Sci.">
        <title>Genomic Encyclopedia of Bacterial and Archaeal Type Strains, Phase III: the genomes of soil and plant-associated and newly described type strains.</title>
        <authorList>
            <person name="Whitman W.B."/>
            <person name="Woyke T."/>
            <person name="Klenk H.P."/>
            <person name="Zhou Y."/>
            <person name="Lilburn T.G."/>
            <person name="Beck B.J."/>
            <person name="De Vos P."/>
            <person name="Vandamme P."/>
            <person name="Eisen J.A."/>
            <person name="Garrity G."/>
            <person name="Hugenholtz P."/>
            <person name="Kyrpides N.C."/>
        </authorList>
    </citation>
    <scope>NUCLEOTIDE SEQUENCE [LARGE SCALE GENOMIC DNA]</scope>
    <source>
        <strain evidence="5 6">CGMCC 1.2546</strain>
    </source>
</reference>
<dbReference type="GO" id="GO:0003700">
    <property type="term" value="F:DNA-binding transcription factor activity"/>
    <property type="evidence" value="ECO:0007669"/>
    <property type="project" value="InterPro"/>
</dbReference>
<evidence type="ECO:0000256" key="3">
    <source>
        <dbReference type="ARBA" id="ARBA00023163"/>
    </source>
</evidence>
<keyword evidence="6" id="KW-1185">Reference proteome</keyword>
<evidence type="ECO:0000259" key="4">
    <source>
        <dbReference type="PROSITE" id="PS51000"/>
    </source>
</evidence>
<dbReference type="InterPro" id="IPR037171">
    <property type="entry name" value="NagB/RpiA_transferase-like"/>
</dbReference>
<proteinExistence type="predicted"/>
<evidence type="ECO:0000313" key="6">
    <source>
        <dbReference type="Proteomes" id="UP000317122"/>
    </source>
</evidence>
<dbReference type="GO" id="GO:0003677">
    <property type="term" value="F:DNA binding"/>
    <property type="evidence" value="ECO:0007669"/>
    <property type="project" value="UniProtKB-KW"/>
</dbReference>
<keyword evidence="2" id="KW-0238">DNA-binding</keyword>
<dbReference type="InterPro" id="IPR014036">
    <property type="entry name" value="DeoR-like_C"/>
</dbReference>
<dbReference type="SUPFAM" id="SSF46785">
    <property type="entry name" value="Winged helix' DNA-binding domain"/>
    <property type="match status" value="1"/>
</dbReference>
<dbReference type="Pfam" id="PF00455">
    <property type="entry name" value="DeoRC"/>
    <property type="match status" value="1"/>
</dbReference>
<dbReference type="PANTHER" id="PTHR30363:SF8">
    <property type="entry name" value="DEOXYRIBOSE OPERON REPRESSOR"/>
    <property type="match status" value="1"/>
</dbReference>
<keyword evidence="1" id="KW-0805">Transcription regulation</keyword>
<dbReference type="PROSITE" id="PS00894">
    <property type="entry name" value="HTH_DEOR_1"/>
    <property type="match status" value="1"/>
</dbReference>
<keyword evidence="3" id="KW-0804">Transcription</keyword>
<dbReference type="InterPro" id="IPR036388">
    <property type="entry name" value="WH-like_DNA-bd_sf"/>
</dbReference>
<dbReference type="InterPro" id="IPR036390">
    <property type="entry name" value="WH_DNA-bd_sf"/>
</dbReference>
<dbReference type="SUPFAM" id="SSF100950">
    <property type="entry name" value="NagB/RpiA/CoA transferase-like"/>
    <property type="match status" value="1"/>
</dbReference>
<dbReference type="Gene3D" id="1.10.10.10">
    <property type="entry name" value="Winged helix-like DNA-binding domain superfamily/Winged helix DNA-binding domain"/>
    <property type="match status" value="1"/>
</dbReference>
<dbReference type="InterPro" id="IPR001034">
    <property type="entry name" value="DeoR_HTH"/>
</dbReference>
<accession>A0A562PDB6</accession>
<sequence>MQHYHKKFDLYAIFSVIMAHPLPPTTNSEAGQSSRNWLGMKSDGRRQGIMDFLMDAGTASVDDLASRFGVSKMTVHRDLDELEQSGFLRKVRGGASIQPSGLFESDFRYRQKQAGEEKQRLAAAAVAMIEPGQTVIIDDGSTAGGIARHLADLRPLTVISNNLAVIQDLAGVGGITLIALGGQYSKKFHGFFGLLAEDTLRSLRADAAFLSSSAIHGVSAFHQDQEVVHTKRLMMAAAARKYLLVDHGKFGRTALHFLTDLEAFDAVFTGRELEPQMREALDGAGVSLTIVEKD</sequence>
<dbReference type="Proteomes" id="UP000317122">
    <property type="component" value="Unassembled WGS sequence"/>
</dbReference>
<evidence type="ECO:0000256" key="1">
    <source>
        <dbReference type="ARBA" id="ARBA00023015"/>
    </source>
</evidence>
<dbReference type="PROSITE" id="PS51000">
    <property type="entry name" value="HTH_DEOR_2"/>
    <property type="match status" value="1"/>
</dbReference>
<dbReference type="SMART" id="SM01134">
    <property type="entry name" value="DeoRC"/>
    <property type="match status" value="1"/>
</dbReference>
<dbReference type="AlphaFoldDB" id="A0A562PDB6"/>
<organism evidence="5 6">
    <name type="scientific">Mesorhizobium tianshanense</name>
    <dbReference type="NCBI Taxonomy" id="39844"/>
    <lineage>
        <taxon>Bacteria</taxon>
        <taxon>Pseudomonadati</taxon>
        <taxon>Pseudomonadota</taxon>
        <taxon>Alphaproteobacteria</taxon>
        <taxon>Hyphomicrobiales</taxon>
        <taxon>Phyllobacteriaceae</taxon>
        <taxon>Mesorhizobium</taxon>
    </lineage>
</organism>
<evidence type="ECO:0000313" key="5">
    <source>
        <dbReference type="EMBL" id="TWI42333.1"/>
    </source>
</evidence>
<feature type="domain" description="HTH deoR-type" evidence="4">
    <location>
        <begin position="42"/>
        <end position="97"/>
    </location>
</feature>
<protein>
    <submittedName>
        <fullName evidence="5">DeoR family transcriptional regulator</fullName>
    </submittedName>
</protein>
<dbReference type="SMART" id="SM00420">
    <property type="entry name" value="HTH_DEOR"/>
    <property type="match status" value="1"/>
</dbReference>
<evidence type="ECO:0000256" key="2">
    <source>
        <dbReference type="ARBA" id="ARBA00023125"/>
    </source>
</evidence>
<dbReference type="Gene3D" id="3.40.50.1360">
    <property type="match status" value="1"/>
</dbReference>
<dbReference type="Pfam" id="PF08220">
    <property type="entry name" value="HTH_DeoR"/>
    <property type="match status" value="1"/>
</dbReference>
<dbReference type="PANTHER" id="PTHR30363">
    <property type="entry name" value="HTH-TYPE TRANSCRIPTIONAL REGULATOR SRLR-RELATED"/>
    <property type="match status" value="1"/>
</dbReference>
<dbReference type="EMBL" id="VLKT01000003">
    <property type="protein sequence ID" value="TWI42333.1"/>
    <property type="molecule type" value="Genomic_DNA"/>
</dbReference>
<dbReference type="PRINTS" id="PR00037">
    <property type="entry name" value="HTHLACR"/>
</dbReference>
<comment type="caution">
    <text evidence="5">The sequence shown here is derived from an EMBL/GenBank/DDBJ whole genome shotgun (WGS) entry which is preliminary data.</text>
</comment>
<dbReference type="InterPro" id="IPR018356">
    <property type="entry name" value="Tscrpt_reg_HTH_DeoR_CS"/>
</dbReference>